<proteinExistence type="predicted"/>
<feature type="compositionally biased region" description="Basic and acidic residues" evidence="2">
    <location>
        <begin position="624"/>
        <end position="637"/>
    </location>
</feature>
<evidence type="ECO:0000313" key="6">
    <source>
        <dbReference type="Proteomes" id="UP001318860"/>
    </source>
</evidence>
<dbReference type="Gene3D" id="3.40.50.10190">
    <property type="entry name" value="BRCT domain"/>
    <property type="match status" value="2"/>
</dbReference>
<evidence type="ECO:0000256" key="1">
    <source>
        <dbReference type="ARBA" id="ARBA00023172"/>
    </source>
</evidence>
<keyword evidence="6" id="KW-1185">Reference proteome</keyword>
<dbReference type="PANTHER" id="PTHR45997">
    <property type="entry name" value="DNA LIGASE 4"/>
    <property type="match status" value="1"/>
</dbReference>
<evidence type="ECO:0000313" key="5">
    <source>
        <dbReference type="EMBL" id="KAK6131668.1"/>
    </source>
</evidence>
<dbReference type="PROSITE" id="PS00333">
    <property type="entry name" value="DNA_LIGASE_A2"/>
    <property type="match status" value="1"/>
</dbReference>
<evidence type="ECO:0008006" key="7">
    <source>
        <dbReference type="Google" id="ProtNLM"/>
    </source>
</evidence>
<dbReference type="Gene3D" id="3.30.470.30">
    <property type="entry name" value="DNA ligase/mRNA capping enzyme"/>
    <property type="match status" value="1"/>
</dbReference>
<organism evidence="5 6">
    <name type="scientific">Rehmannia glutinosa</name>
    <name type="common">Chinese foxglove</name>
    <dbReference type="NCBI Taxonomy" id="99300"/>
    <lineage>
        <taxon>Eukaryota</taxon>
        <taxon>Viridiplantae</taxon>
        <taxon>Streptophyta</taxon>
        <taxon>Embryophyta</taxon>
        <taxon>Tracheophyta</taxon>
        <taxon>Spermatophyta</taxon>
        <taxon>Magnoliopsida</taxon>
        <taxon>eudicotyledons</taxon>
        <taxon>Gunneridae</taxon>
        <taxon>Pentapetalae</taxon>
        <taxon>asterids</taxon>
        <taxon>lamiids</taxon>
        <taxon>Lamiales</taxon>
        <taxon>Orobanchaceae</taxon>
        <taxon>Rehmannieae</taxon>
        <taxon>Rehmannia</taxon>
    </lineage>
</organism>
<feature type="domain" description="BRCT" evidence="4">
    <location>
        <begin position="288"/>
        <end position="369"/>
    </location>
</feature>
<dbReference type="EMBL" id="JABTTQ020001347">
    <property type="protein sequence ID" value="KAK6131668.1"/>
    <property type="molecule type" value="Genomic_DNA"/>
</dbReference>
<dbReference type="SUPFAM" id="SSF56091">
    <property type="entry name" value="DNA ligase/mRNA capping enzyme, catalytic domain"/>
    <property type="match status" value="1"/>
</dbReference>
<feature type="domain" description="ATP-dependent DNA ligase family profile" evidence="3">
    <location>
        <begin position="72"/>
        <end position="158"/>
    </location>
</feature>
<feature type="compositionally biased region" description="Basic and acidic residues" evidence="2">
    <location>
        <begin position="541"/>
        <end position="553"/>
    </location>
</feature>
<feature type="compositionally biased region" description="Basic residues" evidence="2">
    <location>
        <begin position="602"/>
        <end position="618"/>
    </location>
</feature>
<feature type="region of interest" description="Disordered" evidence="2">
    <location>
        <begin position="540"/>
        <end position="714"/>
    </location>
</feature>
<dbReference type="SUPFAM" id="SSF50249">
    <property type="entry name" value="Nucleic acid-binding proteins"/>
    <property type="match status" value="1"/>
</dbReference>
<feature type="region of interest" description="Disordered" evidence="2">
    <location>
        <begin position="775"/>
        <end position="806"/>
    </location>
</feature>
<feature type="compositionally biased region" description="Basic and acidic residues" evidence="2">
    <location>
        <begin position="677"/>
        <end position="689"/>
    </location>
</feature>
<reference evidence="5 6" key="1">
    <citation type="journal article" date="2021" name="Comput. Struct. Biotechnol. J.">
        <title>De novo genome assembly of the potent medicinal plant Rehmannia glutinosa using nanopore technology.</title>
        <authorList>
            <person name="Ma L."/>
            <person name="Dong C."/>
            <person name="Song C."/>
            <person name="Wang X."/>
            <person name="Zheng X."/>
            <person name="Niu Y."/>
            <person name="Chen S."/>
            <person name="Feng W."/>
        </authorList>
    </citation>
    <scope>NUCLEOTIDE SEQUENCE [LARGE SCALE GENOMIC DNA]</scope>
    <source>
        <strain evidence="5">DH-2019</strain>
    </source>
</reference>
<evidence type="ECO:0000259" key="3">
    <source>
        <dbReference type="PROSITE" id="PS50160"/>
    </source>
</evidence>
<accession>A0ABR0V9N1</accession>
<dbReference type="InterPro" id="IPR012310">
    <property type="entry name" value="DNA_ligase_ATP-dep_cent"/>
</dbReference>
<name>A0ABR0V9N1_REHGL</name>
<feature type="compositionally biased region" description="Basic and acidic residues" evidence="2">
    <location>
        <begin position="777"/>
        <end position="793"/>
    </location>
</feature>
<evidence type="ECO:0000259" key="4">
    <source>
        <dbReference type="PROSITE" id="PS50172"/>
    </source>
</evidence>
<dbReference type="Gene3D" id="2.40.50.140">
    <property type="entry name" value="Nucleic acid-binding proteins"/>
    <property type="match status" value="1"/>
</dbReference>
<dbReference type="Pfam" id="PF16589">
    <property type="entry name" value="BRCT_2"/>
    <property type="match status" value="1"/>
</dbReference>
<dbReference type="InterPro" id="IPR036420">
    <property type="entry name" value="BRCT_dom_sf"/>
</dbReference>
<dbReference type="Proteomes" id="UP001318860">
    <property type="component" value="Unassembled WGS sequence"/>
</dbReference>
<dbReference type="PROSITE" id="PS50172">
    <property type="entry name" value="BRCT"/>
    <property type="match status" value="2"/>
</dbReference>
<keyword evidence="1" id="KW-0233">DNA recombination</keyword>
<dbReference type="InterPro" id="IPR001357">
    <property type="entry name" value="BRCT_dom"/>
</dbReference>
<feature type="domain" description="BRCT" evidence="4">
    <location>
        <begin position="458"/>
        <end position="528"/>
    </location>
</feature>
<sequence length="820" mass="92493">MSDMRLSYLNVHLLAVILLKKYCYPLIRQVIEACRSFIVYGVHLLPANVGIPDSLRIHEDQIGLCCMHMRKICEHLQTQERAQIVLLMDLMDSRKDEGIVLKDLGSKWEPSDRSGKWLKLKPDYIRAGSDLDVLIIGGYYGSGRRGGEVAQFLVGLAERPAPNTHPRRVGTGLSDEELNAVVTKLKPYLRSFIVSITSDIRTIRSEVFAAPYSLRFPRIDRVRYDKPWHECLDVQSFIELVHSSNGTMQRATDNAVVQENKPKRTKLSRGAKKNVSVVPSHFIQTDVSRVKDFVNLPSSHSLDSLHKMVVENGGTFSMNLNNSVTQCIASESKGIKFQAAKRQGDVIHYSWFADCCAQKKLLPLQPKFKKLEEEIDEFSDSYFLDLNVTDLKQILSNMAKAEDSKEKEYYKKKFCPREEWVRFHGCCIYFHLLGKSRNWEVPLELAMRRMKIEICSGGGSVAETLSHATHLVIVASPQIDVDFDMLLNSFSEAEKRLLRSRSLQIVKSHWLDDCFEKDQKLPEDSYSLIPHGFRRTLTGESSEHELTGEEHHSLRIGSRDASTSYKDGRKGHDTSNKQPRIVSLPDRSGKRKRGRPSGISTKKGKSVVNKSRRTRPRVGNKPAKIYENESDKSTSLDDKEDFEVSEMVENKGISSSNQPRRTRAQIRNKPAEIGGNELDKGASAEKQTMEEDSGTAKSLIPEIQTSEKGKALEPGIAEHSKCGQRFDEINEVGYGQGSSTQYKDRLEDTVDPIQAMLLNMVPSLATKKVESAIPVPEEVKARDPDPAHGEGKLPLDAGTQPVKKKKVSYKDVANELLRDW</sequence>
<protein>
    <recommendedName>
        <fullName evidence="7">DNA ligase 4</fullName>
    </recommendedName>
</protein>
<dbReference type="PANTHER" id="PTHR45997:SF1">
    <property type="entry name" value="DNA LIGASE 4"/>
    <property type="match status" value="1"/>
</dbReference>
<dbReference type="SUPFAM" id="SSF52113">
    <property type="entry name" value="BRCT domain"/>
    <property type="match status" value="2"/>
</dbReference>
<gene>
    <name evidence="5" type="ORF">DH2020_034575</name>
</gene>
<comment type="caution">
    <text evidence="5">The sequence shown here is derived from an EMBL/GenBank/DDBJ whole genome shotgun (WGS) entry which is preliminary data.</text>
</comment>
<feature type="compositionally biased region" description="Basic and acidic residues" evidence="2">
    <location>
        <begin position="705"/>
        <end position="714"/>
    </location>
</feature>
<dbReference type="InterPro" id="IPR016059">
    <property type="entry name" value="DNA_ligase_ATP-dep_CS"/>
</dbReference>
<dbReference type="InterPro" id="IPR012340">
    <property type="entry name" value="NA-bd_OB-fold"/>
</dbReference>
<evidence type="ECO:0000256" key="2">
    <source>
        <dbReference type="SAM" id="MobiDB-lite"/>
    </source>
</evidence>
<feature type="compositionally biased region" description="Basic and acidic residues" evidence="2">
    <location>
        <begin position="566"/>
        <end position="575"/>
    </location>
</feature>
<dbReference type="InterPro" id="IPR029710">
    <property type="entry name" value="LIG4"/>
</dbReference>
<dbReference type="PROSITE" id="PS50160">
    <property type="entry name" value="DNA_LIGASE_A3"/>
    <property type="match status" value="1"/>
</dbReference>